<evidence type="ECO:0000259" key="1">
    <source>
        <dbReference type="Pfam" id="PF13391"/>
    </source>
</evidence>
<protein>
    <submittedName>
        <fullName evidence="3">Uncharacterized protein</fullName>
    </submittedName>
</protein>
<dbReference type="InterPro" id="IPR057203">
    <property type="entry name" value="DUF7881"/>
</dbReference>
<dbReference type="InterPro" id="IPR003615">
    <property type="entry name" value="HNH_nuc"/>
</dbReference>
<dbReference type="AlphaFoldDB" id="A0A292PN82"/>
<dbReference type="EMBL" id="LN891147">
    <property type="protein sequence ID" value="CUS08068.1"/>
    <property type="molecule type" value="Genomic_DNA"/>
</dbReference>
<evidence type="ECO:0000259" key="2">
    <source>
        <dbReference type="Pfam" id="PF25324"/>
    </source>
</evidence>
<evidence type="ECO:0000313" key="4">
    <source>
        <dbReference type="Proteomes" id="UP001412239"/>
    </source>
</evidence>
<accession>A0A292PN82</accession>
<dbReference type="Pfam" id="PF13391">
    <property type="entry name" value="HNH_2"/>
    <property type="match status" value="1"/>
</dbReference>
<evidence type="ECO:0000313" key="3">
    <source>
        <dbReference type="EMBL" id="CUS08068.1"/>
    </source>
</evidence>
<sequence length="291" mass="33078">MSPNRALQRNISFYDATNPQEALGGVVQNGSITEANFLDILGILLVVDGVSPLRAQGRMSNHIVSRRDVPLKTGVYNIYCDASIQISNEPWIQRLVSRFAYREKDTFRREISNRDRKCVISGIVNPESSIQAGNWAGFKAAHIFPLEREGHWIQYDYGRWITDMDDAPRSSKISSSQNGILLLAHVHQVFQQYLISVNPDDGYKVVVFDLDRFGLDGKILDPLCRSPDDPHHASDELLRWHFRQSVLANMRGAGEPIFEHDFPPETDMVGEILAGHYGQERFDLDITDRLR</sequence>
<reference evidence="3" key="1">
    <citation type="submission" date="2015-10" db="EMBL/GenBank/DDBJ databases">
        <authorList>
            <person name="Regsiter A."/>
            <person name="william w."/>
        </authorList>
    </citation>
    <scope>NUCLEOTIDE SEQUENCE</scope>
    <source>
        <strain evidence="3">Montdore</strain>
    </source>
</reference>
<organism evidence="3 4">
    <name type="scientific">Tuber aestivum</name>
    <name type="common">summer truffle</name>
    <dbReference type="NCBI Taxonomy" id="59557"/>
    <lineage>
        <taxon>Eukaryota</taxon>
        <taxon>Fungi</taxon>
        <taxon>Dikarya</taxon>
        <taxon>Ascomycota</taxon>
        <taxon>Pezizomycotina</taxon>
        <taxon>Pezizomycetes</taxon>
        <taxon>Pezizales</taxon>
        <taxon>Tuberaceae</taxon>
        <taxon>Tuber</taxon>
    </lineage>
</organism>
<proteinExistence type="predicted"/>
<feature type="domain" description="HNH nuclease" evidence="1">
    <location>
        <begin position="118"/>
        <end position="198"/>
    </location>
</feature>
<dbReference type="Pfam" id="PF25324">
    <property type="entry name" value="DUF7881"/>
    <property type="match status" value="1"/>
</dbReference>
<dbReference type="Proteomes" id="UP001412239">
    <property type="component" value="Unassembled WGS sequence"/>
</dbReference>
<keyword evidence="4" id="KW-1185">Reference proteome</keyword>
<feature type="non-terminal residue" evidence="3">
    <location>
        <position position="291"/>
    </location>
</feature>
<gene>
    <name evidence="3" type="ORF">GSTUAT00007822001</name>
</gene>
<feature type="domain" description="DUF7881" evidence="2">
    <location>
        <begin position="8"/>
        <end position="85"/>
    </location>
</feature>
<name>A0A292PN82_9PEZI</name>